<dbReference type="Pfam" id="PF01551">
    <property type="entry name" value="Peptidase_M23"/>
    <property type="match status" value="1"/>
</dbReference>
<proteinExistence type="predicted"/>
<dbReference type="Gene3D" id="2.70.70.10">
    <property type="entry name" value="Glucose Permease (Domain IIA)"/>
    <property type="match status" value="1"/>
</dbReference>
<sequence length="312" mass="34116">MLQGGKKVLPRSRVPRSLLQVVAVAVAVVVARVKPALAHAMATRGDRERFPRAQVSSLSVSLTRSVQGRASLQSLLGSGGLEEAFRRALGRATGPAKGVPRDSLALLLSAPFRRLAAKGVPTTALRPRSQLLDVPQRFEDLRQEVIFESSGVLSRLPRPLRRAVLGSDRPPLVKRSDSPRFARPLDDSSYFVSSRYGQRGESHHNGVDLAAEEGTPIRAAADGRVVVAGFEPGYGNFMEIEHEDGWRTLYAHTQRNYRKIGEFVKAKDVVACVGSTGRSSGPHLHFEIRDPKDAPQNPASFVFFSSRRTLPE</sequence>
<protein>
    <recommendedName>
        <fullName evidence="1">M23ase beta-sheet core domain-containing protein</fullName>
    </recommendedName>
</protein>
<dbReference type="InterPro" id="IPR011055">
    <property type="entry name" value="Dup_hybrid_motif"/>
</dbReference>
<dbReference type="SUPFAM" id="SSF51261">
    <property type="entry name" value="Duplicated hybrid motif"/>
    <property type="match status" value="1"/>
</dbReference>
<name>A0A7S2T6K9_9CHLO</name>
<dbReference type="CDD" id="cd12797">
    <property type="entry name" value="M23_peptidase"/>
    <property type="match status" value="1"/>
</dbReference>
<accession>A0A7S2T6K9</accession>
<dbReference type="PANTHER" id="PTHR21666">
    <property type="entry name" value="PEPTIDASE-RELATED"/>
    <property type="match status" value="1"/>
</dbReference>
<dbReference type="InterPro" id="IPR016047">
    <property type="entry name" value="M23ase_b-sheet_dom"/>
</dbReference>
<reference evidence="2" key="1">
    <citation type="submission" date="2021-01" db="EMBL/GenBank/DDBJ databases">
        <authorList>
            <person name="Corre E."/>
            <person name="Pelletier E."/>
            <person name="Niang G."/>
            <person name="Scheremetjew M."/>
            <person name="Finn R."/>
            <person name="Kale V."/>
            <person name="Holt S."/>
            <person name="Cochrane G."/>
            <person name="Meng A."/>
            <person name="Brown T."/>
            <person name="Cohen L."/>
        </authorList>
    </citation>
    <scope>NUCLEOTIDE SEQUENCE</scope>
    <source>
        <strain evidence="2">CCMP1205</strain>
    </source>
</reference>
<feature type="domain" description="M23ase beta-sheet core" evidence="1">
    <location>
        <begin position="203"/>
        <end position="298"/>
    </location>
</feature>
<organism evidence="2">
    <name type="scientific">Chloropicon primus</name>
    <dbReference type="NCBI Taxonomy" id="1764295"/>
    <lineage>
        <taxon>Eukaryota</taxon>
        <taxon>Viridiplantae</taxon>
        <taxon>Chlorophyta</taxon>
        <taxon>Chloropicophyceae</taxon>
        <taxon>Chloropicales</taxon>
        <taxon>Chloropicaceae</taxon>
        <taxon>Chloropicon</taxon>
    </lineage>
</organism>
<evidence type="ECO:0000259" key="1">
    <source>
        <dbReference type="Pfam" id="PF01551"/>
    </source>
</evidence>
<dbReference type="GO" id="GO:0004222">
    <property type="term" value="F:metalloendopeptidase activity"/>
    <property type="evidence" value="ECO:0007669"/>
    <property type="project" value="TreeGrafter"/>
</dbReference>
<evidence type="ECO:0000313" key="2">
    <source>
        <dbReference type="EMBL" id="CAD9720410.1"/>
    </source>
</evidence>
<dbReference type="EMBL" id="HBHL01014117">
    <property type="protein sequence ID" value="CAD9720410.1"/>
    <property type="molecule type" value="Transcribed_RNA"/>
</dbReference>
<dbReference type="AlphaFoldDB" id="A0A7S2T6K9"/>
<dbReference type="PANTHER" id="PTHR21666:SF270">
    <property type="entry name" value="MUREIN HYDROLASE ACTIVATOR ENVC"/>
    <property type="match status" value="1"/>
</dbReference>
<gene>
    <name evidence="2" type="ORF">CPRI1469_LOCUS9276</name>
</gene>
<dbReference type="InterPro" id="IPR050570">
    <property type="entry name" value="Cell_wall_metabolism_enzyme"/>
</dbReference>